<feature type="region of interest" description="Disordered" evidence="1">
    <location>
        <begin position="928"/>
        <end position="953"/>
    </location>
</feature>
<dbReference type="EMBL" id="JABDTM020028773">
    <property type="protein sequence ID" value="KAH0808419.1"/>
    <property type="molecule type" value="Genomic_DNA"/>
</dbReference>
<gene>
    <name evidence="3" type="ORF">GEV33_014372</name>
</gene>
<protein>
    <recommendedName>
        <fullName evidence="2">PID domain-containing protein</fullName>
    </recommendedName>
</protein>
<feature type="region of interest" description="Disordered" evidence="1">
    <location>
        <begin position="333"/>
        <end position="369"/>
    </location>
</feature>
<feature type="region of interest" description="Disordered" evidence="1">
    <location>
        <begin position="798"/>
        <end position="853"/>
    </location>
</feature>
<dbReference type="CDD" id="cd01217">
    <property type="entry name" value="PTB_CG12581"/>
    <property type="match status" value="1"/>
</dbReference>
<dbReference type="PANTHER" id="PTHR21219">
    <property type="entry name" value="FI19613P1"/>
    <property type="match status" value="1"/>
</dbReference>
<accession>A0A8J6L1U5</accession>
<feature type="region of interest" description="Disordered" evidence="1">
    <location>
        <begin position="632"/>
        <end position="670"/>
    </location>
</feature>
<dbReference type="SMART" id="SM00462">
    <property type="entry name" value="PTB"/>
    <property type="match status" value="1"/>
</dbReference>
<feature type="compositionally biased region" description="Basic residues" evidence="1">
    <location>
        <begin position="803"/>
        <end position="814"/>
    </location>
</feature>
<evidence type="ECO:0000313" key="4">
    <source>
        <dbReference type="Proteomes" id="UP000719412"/>
    </source>
</evidence>
<name>A0A8J6L1U5_TENMO</name>
<evidence type="ECO:0000313" key="3">
    <source>
        <dbReference type="EMBL" id="KAH0808419.1"/>
    </source>
</evidence>
<evidence type="ECO:0000259" key="2">
    <source>
        <dbReference type="SMART" id="SM00462"/>
    </source>
</evidence>
<feature type="region of interest" description="Disordered" evidence="1">
    <location>
        <begin position="30"/>
        <end position="50"/>
    </location>
</feature>
<dbReference type="InterPro" id="IPR006020">
    <property type="entry name" value="PTB/PI_dom"/>
</dbReference>
<dbReference type="Proteomes" id="UP000719412">
    <property type="component" value="Unassembled WGS sequence"/>
</dbReference>
<sequence length="953" mass="106006">MPLTEITSKIVIIFPPLRRNLRHCCQQTRASETDFDGEPTTKTKKKNMPPMSNFVGIRITNCDFDARSSDKIANFNARSQHKNKQESCLHPIIDCVIINSCARLKCQPEPEAAFVRTGGGVHLITTDETVSVAATISEEAPSKTWSFEPDQKTAPHLALITEPSAKKIAVSSKVKPVRRRVGDEPVRHASRRRTDRCQFRQNTSKSSRCGEKNRRIYAKSIIISRGTSMAETRGHMSRSEEKNPVVEVFPLELGDLVVFLLDGVYLKQTLRGLSHTPRGLTSRCLLPPSSSEPTFLGLTLPFPPTETFTFSELPVLPAKLDYVDTRSLKSPTQHHRHLFIHPNKPQRTSPPSAKHGTLVTPKKSEAGAPHSALPIYSSFGDGASEMTESTPICRCRVLYLGSSVPQQTKDGLQGIQEPLQELYPDQGATGARGIDSWLSVWSNGILLENVDENHKKITRFFPIESLHYCAAVRYVLVPEKNTLHSPSPRFLPLDSPFARAPNPTHPPLFAAILRRTTGIKVLECHAFICKREVAANALVRCCFHAYADSSYAKQVDTAGSIYGTLASDRISNKDKVEEWKMTRSTSGSTMTINTIGNAKDDVSIYNGDENHKVWAGSQDNLDQIYDVYSSSTISRPSRPRQITQPVAVPPPPVKEKKKKSKKSLSASREDLYHPVMNGKANSVAGTMMKPRPQAPPQPVYIVAHPQTLPNPKFFKPHNTFSHRPRGKMLIPARPIPPPLVPVAPVIIPTTIPKNKKKSKHAMEEPIYMPSNRALSPVASYQPVNFPHEAYLMQHYATMESQGKQKRREKGKLSKKLAQSMNGLDDPSLMGGPPPPPGAPPEQDESPFNTGIYRKKGHLNERAFSYSIRQEHRSRSYGSLANLKFATPIPNGDVEDREDIKKEREIMQMVQDLDLSGDELERSEVPRTMYEARGGPPGPVIVAAPQINGRGHRR</sequence>
<reference evidence="3" key="2">
    <citation type="submission" date="2021-08" db="EMBL/GenBank/DDBJ databases">
        <authorList>
            <person name="Eriksson T."/>
        </authorList>
    </citation>
    <scope>NUCLEOTIDE SEQUENCE</scope>
    <source>
        <strain evidence="3">Stoneville</strain>
        <tissue evidence="3">Whole head</tissue>
    </source>
</reference>
<proteinExistence type="predicted"/>
<comment type="caution">
    <text evidence="3">The sequence shown here is derived from an EMBL/GenBank/DDBJ whole genome shotgun (WGS) entry which is preliminary data.</text>
</comment>
<dbReference type="AlphaFoldDB" id="A0A8J6L1U5"/>
<dbReference type="SUPFAM" id="SSF50729">
    <property type="entry name" value="PH domain-like"/>
    <property type="match status" value="1"/>
</dbReference>
<feature type="region of interest" description="Disordered" evidence="1">
    <location>
        <begin position="179"/>
        <end position="210"/>
    </location>
</feature>
<organism evidence="3 4">
    <name type="scientific">Tenebrio molitor</name>
    <name type="common">Yellow mealworm beetle</name>
    <dbReference type="NCBI Taxonomy" id="7067"/>
    <lineage>
        <taxon>Eukaryota</taxon>
        <taxon>Metazoa</taxon>
        <taxon>Ecdysozoa</taxon>
        <taxon>Arthropoda</taxon>
        <taxon>Hexapoda</taxon>
        <taxon>Insecta</taxon>
        <taxon>Pterygota</taxon>
        <taxon>Neoptera</taxon>
        <taxon>Endopterygota</taxon>
        <taxon>Coleoptera</taxon>
        <taxon>Polyphaga</taxon>
        <taxon>Cucujiformia</taxon>
        <taxon>Tenebrionidae</taxon>
        <taxon>Tenebrio</taxon>
    </lineage>
</organism>
<dbReference type="PANTHER" id="PTHR21219:SF3">
    <property type="entry name" value="FI19613P1"/>
    <property type="match status" value="1"/>
</dbReference>
<reference evidence="3" key="1">
    <citation type="journal article" date="2020" name="J Insects Food Feed">
        <title>The yellow mealworm (Tenebrio molitor) genome: a resource for the emerging insects as food and feed industry.</title>
        <authorList>
            <person name="Eriksson T."/>
            <person name="Andere A."/>
            <person name="Kelstrup H."/>
            <person name="Emery V."/>
            <person name="Picard C."/>
        </authorList>
    </citation>
    <scope>NUCLEOTIDE SEQUENCE</scope>
    <source>
        <strain evidence="3">Stoneville</strain>
        <tissue evidence="3">Whole head</tissue>
    </source>
</reference>
<evidence type="ECO:0000256" key="1">
    <source>
        <dbReference type="SAM" id="MobiDB-lite"/>
    </source>
</evidence>
<keyword evidence="4" id="KW-1185">Reference proteome</keyword>
<feature type="domain" description="PID" evidence="2">
    <location>
        <begin position="390"/>
        <end position="555"/>
    </location>
</feature>
<dbReference type="Gene3D" id="2.30.29.30">
    <property type="entry name" value="Pleckstrin-homology domain (PH domain)/Phosphotyrosine-binding domain (PTB)"/>
    <property type="match status" value="1"/>
</dbReference>
<dbReference type="InterPro" id="IPR011993">
    <property type="entry name" value="PH-like_dom_sf"/>
</dbReference>